<dbReference type="PANTHER" id="PTHR43610">
    <property type="entry name" value="BLL6696 PROTEIN"/>
    <property type="match status" value="1"/>
</dbReference>
<dbReference type="Gene3D" id="3.40.630.30">
    <property type="match status" value="1"/>
</dbReference>
<protein>
    <submittedName>
        <fullName evidence="1">GNAT family N-acetyltransferase</fullName>
    </submittedName>
</protein>
<keyword evidence="1" id="KW-0808">Transferase</keyword>
<accession>A0A848ME54</accession>
<reference evidence="1 2" key="1">
    <citation type="submission" date="2020-04" db="EMBL/GenBank/DDBJ databases">
        <title>Paenibacillus algicola sp. nov., a novel marine bacterium producing alginate lyase.</title>
        <authorList>
            <person name="Huang H."/>
        </authorList>
    </citation>
    <scope>NUCLEOTIDE SEQUENCE [LARGE SCALE GENOMIC DNA]</scope>
    <source>
        <strain evidence="1 2">L7-75</strain>
    </source>
</reference>
<keyword evidence="2" id="KW-1185">Reference proteome</keyword>
<dbReference type="AlphaFoldDB" id="A0A848ME54"/>
<dbReference type="PANTHER" id="PTHR43610:SF1">
    <property type="entry name" value="N-ACETYLTRANSFERASE DOMAIN-CONTAINING PROTEIN"/>
    <property type="match status" value="1"/>
</dbReference>
<dbReference type="GO" id="GO:0016740">
    <property type="term" value="F:transferase activity"/>
    <property type="evidence" value="ECO:0007669"/>
    <property type="project" value="UniProtKB-KW"/>
</dbReference>
<proteinExistence type="predicted"/>
<dbReference type="SUPFAM" id="SSF55729">
    <property type="entry name" value="Acyl-CoA N-acyltransferases (Nat)"/>
    <property type="match status" value="1"/>
</dbReference>
<evidence type="ECO:0000313" key="2">
    <source>
        <dbReference type="Proteomes" id="UP000565468"/>
    </source>
</evidence>
<dbReference type="Proteomes" id="UP000565468">
    <property type="component" value="Unassembled WGS sequence"/>
</dbReference>
<organism evidence="1 2">
    <name type="scientific">Paenibacillus lemnae</name>
    <dbReference type="NCBI Taxonomy" id="1330551"/>
    <lineage>
        <taxon>Bacteria</taxon>
        <taxon>Bacillati</taxon>
        <taxon>Bacillota</taxon>
        <taxon>Bacilli</taxon>
        <taxon>Bacillales</taxon>
        <taxon>Paenibacillaceae</taxon>
        <taxon>Paenibacillus</taxon>
    </lineage>
</organism>
<sequence length="65" mass="7576">MEGFRADSRNVQSHKAILRIGAQQEGILRKYGIMQDGYIRDANIYSMIDSEWDAAKGRFERELLR</sequence>
<gene>
    <name evidence="1" type="ORF">HII30_18125</name>
</gene>
<dbReference type="RefSeq" id="WP_211184674.1">
    <property type="nucleotide sequence ID" value="NZ_JABBPN010000021.1"/>
</dbReference>
<comment type="caution">
    <text evidence="1">The sequence shown here is derived from an EMBL/GenBank/DDBJ whole genome shotgun (WGS) entry which is preliminary data.</text>
</comment>
<dbReference type="EMBL" id="JABBPN010000021">
    <property type="protein sequence ID" value="NMO97684.1"/>
    <property type="molecule type" value="Genomic_DNA"/>
</dbReference>
<name>A0A848ME54_PAELE</name>
<evidence type="ECO:0000313" key="1">
    <source>
        <dbReference type="EMBL" id="NMO97684.1"/>
    </source>
</evidence>
<dbReference type="InterPro" id="IPR016181">
    <property type="entry name" value="Acyl_CoA_acyltransferase"/>
</dbReference>